<feature type="signal peptide" evidence="1">
    <location>
        <begin position="1"/>
        <end position="39"/>
    </location>
</feature>
<evidence type="ECO:0000256" key="1">
    <source>
        <dbReference type="SAM" id="SignalP"/>
    </source>
</evidence>
<reference evidence="2 3" key="1">
    <citation type="journal article" date="2010" name="Genome Biol. Evol.">
        <title>The sequence of a 1.8-mb bacterial linear plasmid reveals a rich evolutionary reservoir of secondary metabolic pathways.</title>
        <authorList>
            <person name="Medema M.H."/>
            <person name="Trefzer A."/>
            <person name="Kovalchuk A."/>
            <person name="van den Berg M."/>
            <person name="Mueller U."/>
            <person name="Heijne W."/>
            <person name="Wu L."/>
            <person name="Alam M.T."/>
            <person name="Ronning C.M."/>
            <person name="Nierman W.C."/>
            <person name="Bovenberg R.A.L."/>
            <person name="Breitling R."/>
            <person name="Takano E."/>
        </authorList>
    </citation>
    <scope>NUCLEOTIDE SEQUENCE [LARGE SCALE GENOMIC DNA]</scope>
    <source>
        <strain evidence="3">ATCC 27064 / DSM 738 / JCM 4710 / NBRC 13307 / NCIMB 12785 / NRRL 3585 / VKM Ac-602</strain>
        <plasmid evidence="2">pSCL4</plasmid>
    </source>
</reference>
<keyword evidence="2" id="KW-0614">Plasmid</keyword>
<gene>
    <name evidence="2" type="ORF">SCLAV_p0524</name>
</gene>
<name>B5GRG4_STRCL</name>
<sequence>MTPQPRSNHSMTTYIRTGARLAAVTLLTAGVLGSTGAQASASPADTRTYSLDKRHCMTVVAPAAAEATASEVLSHGCYRTKKELDRAVSADRAAEVRLSVWAEHANMAGIYDVIYGPAPCDGTGYWLTASSWWKVRLSSFSNESGCNNSFLTGDRGNGTFGSHANWVGSTLDNAVNRMRIWR</sequence>
<organism evidence="2 3">
    <name type="scientific">Streptomyces clavuligerus</name>
    <dbReference type="NCBI Taxonomy" id="1901"/>
    <lineage>
        <taxon>Bacteria</taxon>
        <taxon>Bacillati</taxon>
        <taxon>Actinomycetota</taxon>
        <taxon>Actinomycetes</taxon>
        <taxon>Kitasatosporales</taxon>
        <taxon>Streptomycetaceae</taxon>
        <taxon>Streptomyces</taxon>
    </lineage>
</organism>
<dbReference type="Proteomes" id="UP000002357">
    <property type="component" value="Plasmid pSCL4"/>
</dbReference>
<accession>B5GRG4</accession>
<protein>
    <submittedName>
        <fullName evidence="2">Uncharacterized protein</fullName>
    </submittedName>
</protein>
<dbReference type="AlphaFoldDB" id="B5GRG4"/>
<evidence type="ECO:0000313" key="2">
    <source>
        <dbReference type="EMBL" id="EFG04014.2"/>
    </source>
</evidence>
<geneLocation type="plasmid" evidence="2 3">
    <name>pSCL4</name>
</geneLocation>
<keyword evidence="3" id="KW-1185">Reference proteome</keyword>
<dbReference type="EMBL" id="CM000914">
    <property type="protein sequence ID" value="EFG04014.2"/>
    <property type="molecule type" value="Genomic_DNA"/>
</dbReference>
<dbReference type="OrthoDB" id="4223114at2"/>
<keyword evidence="1" id="KW-0732">Signal</keyword>
<feature type="chain" id="PRO_5010825007" evidence="1">
    <location>
        <begin position="40"/>
        <end position="182"/>
    </location>
</feature>
<evidence type="ECO:0000313" key="3">
    <source>
        <dbReference type="Proteomes" id="UP000002357"/>
    </source>
</evidence>
<proteinExistence type="predicted"/>